<comment type="caution">
    <text evidence="3">The sequence shown here is derived from an EMBL/GenBank/DDBJ whole genome shotgun (WGS) entry which is preliminary data.</text>
</comment>
<dbReference type="AlphaFoldDB" id="A0A3L6RJI5"/>
<name>A0A3L6RJI5_PANMI</name>
<keyword evidence="4" id="KW-1185">Reference proteome</keyword>
<evidence type="ECO:0000256" key="1">
    <source>
        <dbReference type="SAM" id="Coils"/>
    </source>
</evidence>
<accession>A0A3L6RJI5</accession>
<dbReference type="EMBL" id="PQIB02000008">
    <property type="protein sequence ID" value="RLN04679.1"/>
    <property type="molecule type" value="Genomic_DNA"/>
</dbReference>
<dbReference type="Proteomes" id="UP000275267">
    <property type="component" value="Unassembled WGS sequence"/>
</dbReference>
<evidence type="ECO:0000313" key="4">
    <source>
        <dbReference type="Proteomes" id="UP000275267"/>
    </source>
</evidence>
<organism evidence="3 4">
    <name type="scientific">Panicum miliaceum</name>
    <name type="common">Proso millet</name>
    <name type="synonym">Broomcorn millet</name>
    <dbReference type="NCBI Taxonomy" id="4540"/>
    <lineage>
        <taxon>Eukaryota</taxon>
        <taxon>Viridiplantae</taxon>
        <taxon>Streptophyta</taxon>
        <taxon>Embryophyta</taxon>
        <taxon>Tracheophyta</taxon>
        <taxon>Spermatophyta</taxon>
        <taxon>Magnoliopsida</taxon>
        <taxon>Liliopsida</taxon>
        <taxon>Poales</taxon>
        <taxon>Poaceae</taxon>
        <taxon>PACMAD clade</taxon>
        <taxon>Panicoideae</taxon>
        <taxon>Panicodae</taxon>
        <taxon>Paniceae</taxon>
        <taxon>Panicinae</taxon>
        <taxon>Panicum</taxon>
        <taxon>Panicum sect. Panicum</taxon>
    </lineage>
</organism>
<keyword evidence="1" id="KW-0175">Coiled coil</keyword>
<evidence type="ECO:0000256" key="2">
    <source>
        <dbReference type="SAM" id="MobiDB-lite"/>
    </source>
</evidence>
<gene>
    <name evidence="3" type="ORF">C2845_PM13G05080</name>
</gene>
<proteinExistence type="predicted"/>
<reference evidence="4" key="1">
    <citation type="journal article" date="2019" name="Nat. Commun.">
        <title>The genome of broomcorn millet.</title>
        <authorList>
            <person name="Zou C."/>
            <person name="Miki D."/>
            <person name="Li D."/>
            <person name="Tang Q."/>
            <person name="Xiao L."/>
            <person name="Rajput S."/>
            <person name="Deng P."/>
            <person name="Jia W."/>
            <person name="Huang R."/>
            <person name="Zhang M."/>
            <person name="Sun Y."/>
            <person name="Hu J."/>
            <person name="Fu X."/>
            <person name="Schnable P.S."/>
            <person name="Li F."/>
            <person name="Zhang H."/>
            <person name="Feng B."/>
            <person name="Zhu X."/>
            <person name="Liu R."/>
            <person name="Schnable J.C."/>
            <person name="Zhu J.-K."/>
            <person name="Zhang H."/>
        </authorList>
    </citation>
    <scope>NUCLEOTIDE SEQUENCE [LARGE SCALE GENOMIC DNA]</scope>
</reference>
<feature type="coiled-coil region" evidence="1">
    <location>
        <begin position="123"/>
        <end position="164"/>
    </location>
</feature>
<sequence length="253" mass="29090">MAEEALVNRYCLDEEGFPELLRDTAFRLGISEHPEYEGREYEEYGTQRCEVTIHVGRSKEFPDIRPWRVSMIGFQFADTYQAAARKALRYLCQIYERPIAHTPMRLFPPLLRDTPVWKSPERYNQQARRLKRCIREAEEAEVQIRQLRIRVTEAHARAAAAENHEAIAVEALKLEEDRHTQQLKDAYLITQAKRRMIITDGQQHTVLDGIPITFVGKPGEGPSAPPPTEVSLEASEADVAEEEPLPLTQKVKE</sequence>
<evidence type="ECO:0000313" key="3">
    <source>
        <dbReference type="EMBL" id="RLN04679.1"/>
    </source>
</evidence>
<feature type="compositionally biased region" description="Acidic residues" evidence="2">
    <location>
        <begin position="235"/>
        <end position="244"/>
    </location>
</feature>
<feature type="region of interest" description="Disordered" evidence="2">
    <location>
        <begin position="214"/>
        <end position="253"/>
    </location>
</feature>
<protein>
    <submittedName>
        <fullName evidence="3">Uncharacterized protein</fullName>
    </submittedName>
</protein>
<dbReference type="OrthoDB" id="711917at2759"/>